<protein>
    <recommendedName>
        <fullName evidence="3">Luciferase-like domain-containing protein</fullName>
    </recommendedName>
</protein>
<evidence type="ECO:0008006" key="3">
    <source>
        <dbReference type="Google" id="ProtNLM"/>
    </source>
</evidence>
<gene>
    <name evidence="1" type="ORF">GBAR_LOCUS24197</name>
</gene>
<evidence type="ECO:0000313" key="1">
    <source>
        <dbReference type="EMBL" id="CAI8043629.1"/>
    </source>
</evidence>
<dbReference type="GO" id="GO:0016705">
    <property type="term" value="F:oxidoreductase activity, acting on paired donors, with incorporation or reduction of molecular oxygen"/>
    <property type="evidence" value="ECO:0007669"/>
    <property type="project" value="InterPro"/>
</dbReference>
<reference evidence="1" key="1">
    <citation type="submission" date="2023-03" db="EMBL/GenBank/DDBJ databases">
        <authorList>
            <person name="Steffen K."/>
            <person name="Cardenas P."/>
        </authorList>
    </citation>
    <scope>NUCLEOTIDE SEQUENCE</scope>
</reference>
<keyword evidence="2" id="KW-1185">Reference proteome</keyword>
<evidence type="ECO:0000313" key="2">
    <source>
        <dbReference type="Proteomes" id="UP001174909"/>
    </source>
</evidence>
<comment type="caution">
    <text evidence="1">The sequence shown here is derived from an EMBL/GenBank/DDBJ whole genome shotgun (WGS) entry which is preliminary data.</text>
</comment>
<dbReference type="EMBL" id="CASHTH010003343">
    <property type="protein sequence ID" value="CAI8043629.1"/>
    <property type="molecule type" value="Genomic_DNA"/>
</dbReference>
<dbReference type="Proteomes" id="UP001174909">
    <property type="component" value="Unassembled WGS sequence"/>
</dbReference>
<proteinExistence type="predicted"/>
<name>A0AA35X492_GEOBA</name>
<sequence length="101" mass="11301">MKASYLGAMGYSERHLFPNSWPIPPAYHDPKLSVQSYQEGMDECEFAEEMGFEWISFSEHHYSGRIATGNPAVMAAAVAERCKKVKLAMLDPSFPSTIRLG</sequence>
<dbReference type="SUPFAM" id="SSF51679">
    <property type="entry name" value="Bacterial luciferase-like"/>
    <property type="match status" value="1"/>
</dbReference>
<accession>A0AA35X492</accession>
<organism evidence="1 2">
    <name type="scientific">Geodia barretti</name>
    <name type="common">Barrett's horny sponge</name>
    <dbReference type="NCBI Taxonomy" id="519541"/>
    <lineage>
        <taxon>Eukaryota</taxon>
        <taxon>Metazoa</taxon>
        <taxon>Porifera</taxon>
        <taxon>Demospongiae</taxon>
        <taxon>Heteroscleromorpha</taxon>
        <taxon>Tetractinellida</taxon>
        <taxon>Astrophorina</taxon>
        <taxon>Geodiidae</taxon>
        <taxon>Geodia</taxon>
    </lineage>
</organism>
<dbReference type="AlphaFoldDB" id="A0AA35X492"/>
<dbReference type="Gene3D" id="3.20.20.30">
    <property type="entry name" value="Luciferase-like domain"/>
    <property type="match status" value="1"/>
</dbReference>
<dbReference type="InterPro" id="IPR036661">
    <property type="entry name" value="Luciferase-like_sf"/>
</dbReference>